<dbReference type="Proteomes" id="UP001275440">
    <property type="component" value="Unassembled WGS sequence"/>
</dbReference>
<evidence type="ECO:0000313" key="3">
    <source>
        <dbReference type="Proteomes" id="UP001275440"/>
    </source>
</evidence>
<accession>A0ABU3WMN6</accession>
<feature type="domain" description="SAV-6107-like HEPN" evidence="1">
    <location>
        <begin position="12"/>
        <end position="112"/>
    </location>
</feature>
<sequence>MLRRADELLSEAAGTPDAAERFQLAYLAALRGAGAVLAVAEVRAGQSVRRTRTRNAWVLMTKADPGFARWADFFADRSATRAAIEAGITRSLPAEEVDRFYGEVGSFLHEVEDCLSDRVAVSE</sequence>
<evidence type="ECO:0000259" key="1">
    <source>
        <dbReference type="Pfam" id="PF18726"/>
    </source>
</evidence>
<gene>
    <name evidence="2" type="ORF">F8M49_07035</name>
</gene>
<evidence type="ECO:0000313" key="2">
    <source>
        <dbReference type="EMBL" id="MDV2475241.1"/>
    </source>
</evidence>
<protein>
    <recommendedName>
        <fullName evidence="1">SAV-6107-like HEPN domain-containing protein</fullName>
    </recommendedName>
</protein>
<keyword evidence="3" id="KW-1185">Reference proteome</keyword>
<name>A0ABU3WMN6_9NOCA</name>
<dbReference type="RefSeq" id="WP_371306403.1">
    <property type="nucleotide sequence ID" value="NZ_JAWKJJ010000001.1"/>
</dbReference>
<proteinExistence type="predicted"/>
<dbReference type="InterPro" id="IPR040891">
    <property type="entry name" value="HEPN_SAV_6107"/>
</dbReference>
<dbReference type="Pfam" id="PF18726">
    <property type="entry name" value="HEPN_SAV_6107"/>
    <property type="match status" value="1"/>
</dbReference>
<organism evidence="2 3">
    <name type="scientific">Rhodococcus zopfii</name>
    <dbReference type="NCBI Taxonomy" id="43772"/>
    <lineage>
        <taxon>Bacteria</taxon>
        <taxon>Bacillati</taxon>
        <taxon>Actinomycetota</taxon>
        <taxon>Actinomycetes</taxon>
        <taxon>Mycobacteriales</taxon>
        <taxon>Nocardiaceae</taxon>
        <taxon>Rhodococcus</taxon>
    </lineage>
</organism>
<dbReference type="EMBL" id="WBMO01000001">
    <property type="protein sequence ID" value="MDV2475241.1"/>
    <property type="molecule type" value="Genomic_DNA"/>
</dbReference>
<comment type="caution">
    <text evidence="2">The sequence shown here is derived from an EMBL/GenBank/DDBJ whole genome shotgun (WGS) entry which is preliminary data.</text>
</comment>
<reference evidence="2 3" key="1">
    <citation type="submission" date="2019-10" db="EMBL/GenBank/DDBJ databases">
        <title>Draft Genome Assembly of Rhodococcus zopfii DSM44189.</title>
        <authorList>
            <person name="Sutton J.M."/>
            <person name="Akob D.M."/>
            <person name="Bushman T.J."/>
        </authorList>
    </citation>
    <scope>NUCLEOTIDE SEQUENCE [LARGE SCALE GENOMIC DNA]</scope>
    <source>
        <strain evidence="2 3">DSM 44189</strain>
    </source>
</reference>